<evidence type="ECO:0000313" key="4">
    <source>
        <dbReference type="WBParaSite" id="MCU_006857-RA"/>
    </source>
</evidence>
<evidence type="ECO:0000256" key="1">
    <source>
        <dbReference type="SAM" id="Phobius"/>
    </source>
</evidence>
<feature type="transmembrane region" description="Helical" evidence="1">
    <location>
        <begin position="20"/>
        <end position="44"/>
    </location>
</feature>
<dbReference type="OrthoDB" id="6274593at2759"/>
<organism evidence="2 3">
    <name type="scientific">Mesocestoides corti</name>
    <name type="common">Flatworm</name>
    <dbReference type="NCBI Taxonomy" id="53468"/>
    <lineage>
        <taxon>Eukaryota</taxon>
        <taxon>Metazoa</taxon>
        <taxon>Spiralia</taxon>
        <taxon>Lophotrochozoa</taxon>
        <taxon>Platyhelminthes</taxon>
        <taxon>Cestoda</taxon>
        <taxon>Eucestoda</taxon>
        <taxon>Cyclophyllidea</taxon>
        <taxon>Mesocestoididae</taxon>
        <taxon>Mesocestoides</taxon>
    </lineage>
</organism>
<reference evidence="4" key="2">
    <citation type="submission" date="2019-11" db="UniProtKB">
        <authorList>
            <consortium name="WormBaseParasite"/>
        </authorList>
    </citation>
    <scope>IDENTIFICATION</scope>
</reference>
<dbReference type="WBParaSite" id="MCU_006857-RA">
    <property type="protein sequence ID" value="MCU_006857-RA"/>
    <property type="gene ID" value="MCU_006857"/>
</dbReference>
<keyword evidence="1" id="KW-1133">Transmembrane helix</keyword>
<feature type="transmembrane region" description="Helical" evidence="1">
    <location>
        <begin position="104"/>
        <end position="127"/>
    </location>
</feature>
<gene>
    <name evidence="2" type="ORF">MCOS_LOCUS1673</name>
</gene>
<dbReference type="AlphaFoldDB" id="A0A0R3U4T1"/>
<proteinExistence type="predicted"/>
<keyword evidence="3" id="KW-1185">Reference proteome</keyword>
<name>A0A0R3U4T1_MESCO</name>
<sequence>MFSVDVDNAIVFTCVAWSVFQVLLLALFFFINTTIQFLSVIFPLTFKLRRSPLMGAFFVIVVLSTVHTALTLDVIVKDLCQLVFVISAGRKHEELEQNLAKMQIVLAIPLGVFVLTWILTIFMYAAVLKQIHSASASLFKLQVSSEKPLDQLRNRLLFQSRKWHTLIKKNLHKSLILGAGTFAYYLLETPSFLVIYKIVKPNYWALLAHISVHAVTPILHISLSKSFRRAFVGVIRNQRLSFIFPMTPRGSISVIDEDTH</sequence>
<feature type="transmembrane region" description="Helical" evidence="1">
    <location>
        <begin position="56"/>
        <end position="76"/>
    </location>
</feature>
<dbReference type="EMBL" id="UXSR01000225">
    <property type="protein sequence ID" value="VDD75670.1"/>
    <property type="molecule type" value="Genomic_DNA"/>
</dbReference>
<feature type="transmembrane region" description="Helical" evidence="1">
    <location>
        <begin position="202"/>
        <end position="221"/>
    </location>
</feature>
<feature type="transmembrane region" description="Helical" evidence="1">
    <location>
        <begin position="175"/>
        <end position="196"/>
    </location>
</feature>
<dbReference type="Proteomes" id="UP000267029">
    <property type="component" value="Unassembled WGS sequence"/>
</dbReference>
<protein>
    <submittedName>
        <fullName evidence="4">G protein-coupled receptor</fullName>
    </submittedName>
</protein>
<evidence type="ECO:0000313" key="2">
    <source>
        <dbReference type="EMBL" id="VDD75670.1"/>
    </source>
</evidence>
<keyword evidence="1" id="KW-0812">Transmembrane</keyword>
<keyword evidence="1" id="KW-0472">Membrane</keyword>
<accession>A0A0R3U4T1</accession>
<reference evidence="2 3" key="1">
    <citation type="submission" date="2018-10" db="EMBL/GenBank/DDBJ databases">
        <authorList>
            <consortium name="Pathogen Informatics"/>
        </authorList>
    </citation>
    <scope>NUCLEOTIDE SEQUENCE [LARGE SCALE GENOMIC DNA]</scope>
</reference>
<evidence type="ECO:0000313" key="3">
    <source>
        <dbReference type="Proteomes" id="UP000267029"/>
    </source>
</evidence>